<name>A0A370QB92_9FLAO</name>
<keyword evidence="8 15" id="KW-0963">Cytoplasm</keyword>
<keyword evidence="10 15" id="KW-0547">Nucleotide-binding</keyword>
<protein>
    <recommendedName>
        <fullName evidence="15">Histidine biosynthesis bifunctional protein HisIE</fullName>
    </recommendedName>
    <domain>
        <recommendedName>
            <fullName evidence="15">Phosphoribosyl-AMP cyclohydrolase</fullName>
            <shortName evidence="15">PRA-CH</shortName>
            <ecNumber evidence="15">3.5.4.19</ecNumber>
        </recommendedName>
    </domain>
    <domain>
        <recommendedName>
            <fullName evidence="15">Phosphoribosyl-ATP pyrophosphatase</fullName>
            <shortName evidence="15">PRA-PH</shortName>
            <ecNumber evidence="15">3.6.1.31</ecNumber>
        </recommendedName>
    </domain>
</protein>
<dbReference type="Proteomes" id="UP000255317">
    <property type="component" value="Unassembled WGS sequence"/>
</dbReference>
<feature type="region of interest" description="Phosphoribosyl-ATP pyrophosphohydrolase" evidence="15">
    <location>
        <begin position="110"/>
        <end position="204"/>
    </location>
</feature>
<evidence type="ECO:0000256" key="2">
    <source>
        <dbReference type="ARBA" id="ARBA00001460"/>
    </source>
</evidence>
<dbReference type="OrthoDB" id="9795769at2"/>
<dbReference type="UniPathway" id="UPA00031">
    <property type="reaction ID" value="UER00007"/>
</dbReference>
<evidence type="ECO:0000256" key="9">
    <source>
        <dbReference type="ARBA" id="ARBA00022605"/>
    </source>
</evidence>
<keyword evidence="9 15" id="KW-0028">Amino-acid biosynthesis</keyword>
<dbReference type="EC" id="3.6.1.31" evidence="15"/>
<dbReference type="GO" id="GO:0005737">
    <property type="term" value="C:cytoplasm"/>
    <property type="evidence" value="ECO:0007669"/>
    <property type="project" value="UniProtKB-SubCell"/>
</dbReference>
<proteinExistence type="inferred from homology"/>
<comment type="pathway">
    <text evidence="4 15">Amino-acid biosynthesis; L-histidine biosynthesis; L-histidine from 5-phospho-alpha-D-ribose 1-diphosphate: step 3/9.</text>
</comment>
<keyword evidence="18" id="KW-1185">Reference proteome</keyword>
<evidence type="ECO:0000256" key="15">
    <source>
        <dbReference type="HAMAP-Rule" id="MF_01019"/>
    </source>
</evidence>
<dbReference type="InterPro" id="IPR021130">
    <property type="entry name" value="PRib-ATP_PPHydrolase-like"/>
</dbReference>
<evidence type="ECO:0000259" key="16">
    <source>
        <dbReference type="Pfam" id="PF01502"/>
    </source>
</evidence>
<comment type="catalytic activity">
    <reaction evidence="1 15">
        <text>1-(5-phospho-beta-D-ribosyl)-5'-AMP + H2O = 1-(5-phospho-beta-D-ribosyl)-5-[(5-phospho-beta-D-ribosylamino)methylideneamino]imidazole-4-carboxamide</text>
        <dbReference type="Rhea" id="RHEA:20049"/>
        <dbReference type="ChEBI" id="CHEBI:15377"/>
        <dbReference type="ChEBI" id="CHEBI:58435"/>
        <dbReference type="ChEBI" id="CHEBI:59457"/>
        <dbReference type="EC" id="3.5.4.19"/>
    </reaction>
</comment>
<dbReference type="InterPro" id="IPR023019">
    <property type="entry name" value="His_synth_HisIE"/>
</dbReference>
<dbReference type="PANTHER" id="PTHR42945:SF9">
    <property type="entry name" value="HISTIDINE BIOSYNTHESIS BIFUNCTIONAL PROTEIN HISIE"/>
    <property type="match status" value="1"/>
</dbReference>
<evidence type="ECO:0000313" key="18">
    <source>
        <dbReference type="Proteomes" id="UP000255317"/>
    </source>
</evidence>
<evidence type="ECO:0000256" key="10">
    <source>
        <dbReference type="ARBA" id="ARBA00022741"/>
    </source>
</evidence>
<evidence type="ECO:0000256" key="5">
    <source>
        <dbReference type="ARBA" id="ARBA00005204"/>
    </source>
</evidence>
<organism evidence="17 18">
    <name type="scientific">Marinirhabdus gelatinilytica</name>
    <dbReference type="NCBI Taxonomy" id="1703343"/>
    <lineage>
        <taxon>Bacteria</taxon>
        <taxon>Pseudomonadati</taxon>
        <taxon>Bacteroidota</taxon>
        <taxon>Flavobacteriia</taxon>
        <taxon>Flavobacteriales</taxon>
        <taxon>Flavobacteriaceae</taxon>
    </lineage>
</organism>
<dbReference type="Pfam" id="PF01503">
    <property type="entry name" value="PRA-PH"/>
    <property type="match status" value="1"/>
</dbReference>
<dbReference type="GO" id="GO:0004636">
    <property type="term" value="F:phosphoribosyl-ATP diphosphatase activity"/>
    <property type="evidence" value="ECO:0007669"/>
    <property type="project" value="UniProtKB-UniRule"/>
</dbReference>
<comment type="pathway">
    <text evidence="5 15">Amino-acid biosynthesis; L-histidine biosynthesis; L-histidine from 5-phospho-alpha-D-ribose 1-diphosphate: step 2/9.</text>
</comment>
<comment type="similarity">
    <text evidence="6 15">In the C-terminal section; belongs to the PRA-PH family.</text>
</comment>
<accession>A0A370QB92</accession>
<dbReference type="GO" id="GO:0005524">
    <property type="term" value="F:ATP binding"/>
    <property type="evidence" value="ECO:0007669"/>
    <property type="project" value="UniProtKB-KW"/>
</dbReference>
<comment type="subcellular location">
    <subcellularLocation>
        <location evidence="3 15">Cytoplasm</location>
    </subcellularLocation>
</comment>
<dbReference type="AlphaFoldDB" id="A0A370QB92"/>
<evidence type="ECO:0000256" key="7">
    <source>
        <dbReference type="ARBA" id="ARBA00008299"/>
    </source>
</evidence>
<feature type="domain" description="Phosphoribosyl-AMP cyclohydrolase" evidence="16">
    <location>
        <begin position="27"/>
        <end position="99"/>
    </location>
</feature>
<dbReference type="EC" id="3.5.4.19" evidence="15"/>
<dbReference type="InterPro" id="IPR008179">
    <property type="entry name" value="HisE"/>
</dbReference>
<dbReference type="RefSeq" id="WP_115123704.1">
    <property type="nucleotide sequence ID" value="NZ_QRAO01000003.1"/>
</dbReference>
<comment type="caution">
    <text evidence="17">The sequence shown here is derived from an EMBL/GenBank/DDBJ whole genome shotgun (WGS) entry which is preliminary data.</text>
</comment>
<dbReference type="HAMAP" id="MF_01020">
    <property type="entry name" value="HisE"/>
    <property type="match status" value="1"/>
</dbReference>
<evidence type="ECO:0000256" key="13">
    <source>
        <dbReference type="ARBA" id="ARBA00023102"/>
    </source>
</evidence>
<dbReference type="EMBL" id="QRAO01000003">
    <property type="protein sequence ID" value="RDK85270.1"/>
    <property type="molecule type" value="Genomic_DNA"/>
</dbReference>
<sequence length="204" mass="23399">MKINYSKYPNNLVPAVIQDSMTKNVLMLGFMNEEAVNKTEKTGKITFFSRNKNRLWTKGEETGNYLNLVSMKVDCDNDTILVQANPEGPTCHEGTDTCWGEKNVPNFGFLSYLEHVIEDRRYDGEQEKSYVASLFRKGINKIAQKVGEEAVEVVIEAKDDDDLAFLNESADLLFHLMVLLQAKGFHIRDVERTLKSRHKFDRNE</sequence>
<keyword evidence="14 15" id="KW-0511">Multifunctional enzyme</keyword>
<dbReference type="FunFam" id="3.10.20.810:FF:000001">
    <property type="entry name" value="Histidine biosynthesis bifunctional protein HisIE"/>
    <property type="match status" value="1"/>
</dbReference>
<comment type="catalytic activity">
    <reaction evidence="2 15">
        <text>1-(5-phospho-beta-D-ribosyl)-ATP + H2O = 1-(5-phospho-beta-D-ribosyl)-5'-AMP + diphosphate + H(+)</text>
        <dbReference type="Rhea" id="RHEA:22828"/>
        <dbReference type="ChEBI" id="CHEBI:15377"/>
        <dbReference type="ChEBI" id="CHEBI:15378"/>
        <dbReference type="ChEBI" id="CHEBI:33019"/>
        <dbReference type="ChEBI" id="CHEBI:59457"/>
        <dbReference type="ChEBI" id="CHEBI:73183"/>
        <dbReference type="EC" id="3.6.1.31"/>
    </reaction>
</comment>
<evidence type="ECO:0000256" key="12">
    <source>
        <dbReference type="ARBA" id="ARBA00022840"/>
    </source>
</evidence>
<evidence type="ECO:0000256" key="1">
    <source>
        <dbReference type="ARBA" id="ARBA00000024"/>
    </source>
</evidence>
<keyword evidence="11 15" id="KW-0378">Hydrolase</keyword>
<dbReference type="Gene3D" id="1.10.287.1080">
    <property type="entry name" value="MazG-like"/>
    <property type="match status" value="1"/>
</dbReference>
<dbReference type="SUPFAM" id="SSF141734">
    <property type="entry name" value="HisI-like"/>
    <property type="match status" value="1"/>
</dbReference>
<keyword evidence="13 15" id="KW-0368">Histidine biosynthesis</keyword>
<dbReference type="GO" id="GO:0004635">
    <property type="term" value="F:phosphoribosyl-AMP cyclohydrolase activity"/>
    <property type="evidence" value="ECO:0007669"/>
    <property type="project" value="UniProtKB-UniRule"/>
</dbReference>
<dbReference type="NCBIfam" id="NF002747">
    <property type="entry name" value="PRK02759.1"/>
    <property type="match status" value="1"/>
</dbReference>
<dbReference type="SUPFAM" id="SSF101386">
    <property type="entry name" value="all-alpha NTP pyrophosphatases"/>
    <property type="match status" value="1"/>
</dbReference>
<evidence type="ECO:0000256" key="14">
    <source>
        <dbReference type="ARBA" id="ARBA00023268"/>
    </source>
</evidence>
<feature type="region of interest" description="Phosphoribosyl-AMP cyclohydrolase" evidence="15">
    <location>
        <begin position="1"/>
        <end position="109"/>
    </location>
</feature>
<dbReference type="Gene3D" id="3.10.20.810">
    <property type="entry name" value="Phosphoribosyl-AMP cyclohydrolase"/>
    <property type="match status" value="1"/>
</dbReference>
<dbReference type="CDD" id="cd11534">
    <property type="entry name" value="NTP-PPase_HisIE_like"/>
    <property type="match status" value="1"/>
</dbReference>
<comment type="similarity">
    <text evidence="7 15">In the N-terminal section; belongs to the PRA-CH family.</text>
</comment>
<evidence type="ECO:0000256" key="3">
    <source>
        <dbReference type="ARBA" id="ARBA00004496"/>
    </source>
</evidence>
<dbReference type="HAMAP" id="MF_01019">
    <property type="entry name" value="HisIE"/>
    <property type="match status" value="1"/>
</dbReference>
<dbReference type="NCBIfam" id="TIGR03188">
    <property type="entry name" value="histidine_hisI"/>
    <property type="match status" value="1"/>
</dbReference>
<dbReference type="InterPro" id="IPR002496">
    <property type="entry name" value="PRib_AMP_CycHydrolase_dom"/>
</dbReference>
<dbReference type="GO" id="GO:0000105">
    <property type="term" value="P:L-histidine biosynthetic process"/>
    <property type="evidence" value="ECO:0007669"/>
    <property type="project" value="UniProtKB-UniRule"/>
</dbReference>
<evidence type="ECO:0000256" key="11">
    <source>
        <dbReference type="ARBA" id="ARBA00022801"/>
    </source>
</evidence>
<dbReference type="Pfam" id="PF01502">
    <property type="entry name" value="PRA-CH"/>
    <property type="match status" value="1"/>
</dbReference>
<reference evidence="17 18" key="1">
    <citation type="submission" date="2018-07" db="EMBL/GenBank/DDBJ databases">
        <title>Genomic Encyclopedia of Type Strains, Phase IV (KMG-IV): sequencing the most valuable type-strain genomes for metagenomic binning, comparative biology and taxonomic classification.</title>
        <authorList>
            <person name="Goeker M."/>
        </authorList>
    </citation>
    <scope>NUCLEOTIDE SEQUENCE [LARGE SCALE GENOMIC DNA]</scope>
    <source>
        <strain evidence="17 18">DSM 101478</strain>
    </source>
</reference>
<keyword evidence="12 15" id="KW-0067">ATP-binding</keyword>
<evidence type="ECO:0000313" key="17">
    <source>
        <dbReference type="EMBL" id="RDK85270.1"/>
    </source>
</evidence>
<gene>
    <name evidence="15" type="primary">hisI</name>
    <name evidence="15" type="synonym">hisIE</name>
    <name evidence="17" type="ORF">C8D94_10388</name>
</gene>
<dbReference type="InterPro" id="IPR038019">
    <property type="entry name" value="PRib_AMP_CycHydrolase_sf"/>
</dbReference>
<evidence type="ECO:0000256" key="4">
    <source>
        <dbReference type="ARBA" id="ARBA00005169"/>
    </source>
</evidence>
<evidence type="ECO:0000256" key="6">
    <source>
        <dbReference type="ARBA" id="ARBA00007731"/>
    </source>
</evidence>
<dbReference type="PANTHER" id="PTHR42945">
    <property type="entry name" value="HISTIDINE BIOSYNTHESIS BIFUNCTIONAL PROTEIN"/>
    <property type="match status" value="1"/>
</dbReference>
<evidence type="ECO:0000256" key="8">
    <source>
        <dbReference type="ARBA" id="ARBA00022490"/>
    </source>
</evidence>